<dbReference type="InterPro" id="IPR043128">
    <property type="entry name" value="Rev_trsase/Diguanyl_cyclase"/>
</dbReference>
<sequence>MKHLRIVLQVLKDQQLYAKFRKCEFWLMSVAYLSHIVSTMGIEVDAKKTDAVRSWPRPLIPTDIRCLLGLTYYYRRFVEGFPSITYPLMALTQ</sequence>
<organism evidence="1 2">
    <name type="scientific">Solanum verrucosum</name>
    <dbReference type="NCBI Taxonomy" id="315347"/>
    <lineage>
        <taxon>Eukaryota</taxon>
        <taxon>Viridiplantae</taxon>
        <taxon>Streptophyta</taxon>
        <taxon>Embryophyta</taxon>
        <taxon>Tracheophyta</taxon>
        <taxon>Spermatophyta</taxon>
        <taxon>Magnoliopsida</taxon>
        <taxon>eudicotyledons</taxon>
        <taxon>Gunneridae</taxon>
        <taxon>Pentapetalae</taxon>
        <taxon>asterids</taxon>
        <taxon>lamiids</taxon>
        <taxon>Solanales</taxon>
        <taxon>Solanaceae</taxon>
        <taxon>Solanoideae</taxon>
        <taxon>Solaneae</taxon>
        <taxon>Solanum</taxon>
    </lineage>
</organism>
<dbReference type="InterPro" id="IPR043502">
    <property type="entry name" value="DNA/RNA_pol_sf"/>
</dbReference>
<dbReference type="InterPro" id="IPR050951">
    <property type="entry name" value="Retrovirus_Pol_polyprotein"/>
</dbReference>
<protein>
    <recommendedName>
        <fullName evidence="3">Reverse transcriptase</fullName>
    </recommendedName>
</protein>
<dbReference type="Gene3D" id="3.30.70.270">
    <property type="match status" value="2"/>
</dbReference>
<evidence type="ECO:0000313" key="2">
    <source>
        <dbReference type="Proteomes" id="UP001234989"/>
    </source>
</evidence>
<dbReference type="EMBL" id="CP133615">
    <property type="protein sequence ID" value="WMV24922.1"/>
    <property type="molecule type" value="Genomic_DNA"/>
</dbReference>
<dbReference type="Proteomes" id="UP001234989">
    <property type="component" value="Chromosome 4"/>
</dbReference>
<evidence type="ECO:0008006" key="3">
    <source>
        <dbReference type="Google" id="ProtNLM"/>
    </source>
</evidence>
<dbReference type="PANTHER" id="PTHR37984">
    <property type="entry name" value="PROTEIN CBG26694"/>
    <property type="match status" value="1"/>
</dbReference>
<dbReference type="PANTHER" id="PTHR37984:SF5">
    <property type="entry name" value="PROTEIN NYNRIN-LIKE"/>
    <property type="match status" value="1"/>
</dbReference>
<proteinExistence type="predicted"/>
<dbReference type="SUPFAM" id="SSF56672">
    <property type="entry name" value="DNA/RNA polymerases"/>
    <property type="match status" value="1"/>
</dbReference>
<keyword evidence="2" id="KW-1185">Reference proteome</keyword>
<dbReference type="AlphaFoldDB" id="A0AAF0TLH0"/>
<name>A0AAF0TLH0_SOLVR</name>
<accession>A0AAF0TLH0</accession>
<gene>
    <name evidence="1" type="ORF">MTR67_018307</name>
</gene>
<reference evidence="1" key="1">
    <citation type="submission" date="2023-08" db="EMBL/GenBank/DDBJ databases">
        <title>A de novo genome assembly of Solanum verrucosum Schlechtendal, a Mexican diploid species geographically isolated from the other diploid A-genome species in potato relatives.</title>
        <authorList>
            <person name="Hosaka K."/>
        </authorList>
    </citation>
    <scope>NUCLEOTIDE SEQUENCE</scope>
    <source>
        <tissue evidence="1">Young leaves</tissue>
    </source>
</reference>
<evidence type="ECO:0000313" key="1">
    <source>
        <dbReference type="EMBL" id="WMV24922.1"/>
    </source>
</evidence>